<accession>A0A4S4NMU0</accession>
<keyword evidence="2" id="KW-0645">Protease</keyword>
<protein>
    <submittedName>
        <fullName evidence="5">PDZ domain-containing protein</fullName>
    </submittedName>
</protein>
<organism evidence="5 6">
    <name type="scientific">Neolewinella litorea</name>
    <dbReference type="NCBI Taxonomy" id="2562452"/>
    <lineage>
        <taxon>Bacteria</taxon>
        <taxon>Pseudomonadati</taxon>
        <taxon>Bacteroidota</taxon>
        <taxon>Saprospiria</taxon>
        <taxon>Saprospirales</taxon>
        <taxon>Lewinellaceae</taxon>
        <taxon>Neolewinella</taxon>
    </lineage>
</organism>
<evidence type="ECO:0000313" key="5">
    <source>
        <dbReference type="EMBL" id="THH41266.1"/>
    </source>
</evidence>
<dbReference type="InterPro" id="IPR043504">
    <property type="entry name" value="Peptidase_S1_PA_chymotrypsin"/>
</dbReference>
<dbReference type="GO" id="GO:0006508">
    <property type="term" value="P:proteolysis"/>
    <property type="evidence" value="ECO:0007669"/>
    <property type="project" value="UniProtKB-KW"/>
</dbReference>
<reference evidence="5 6" key="1">
    <citation type="submission" date="2019-04" db="EMBL/GenBank/DDBJ databases">
        <title>Lewinella litorea sp. nov., isolated from a marine sand.</title>
        <authorList>
            <person name="Yoon J.-H."/>
        </authorList>
    </citation>
    <scope>NUCLEOTIDE SEQUENCE [LARGE SCALE GENOMIC DNA]</scope>
    <source>
        <strain evidence="5 6">HSMS-39</strain>
    </source>
</reference>
<evidence type="ECO:0000259" key="4">
    <source>
        <dbReference type="PROSITE" id="PS50106"/>
    </source>
</evidence>
<name>A0A4S4NMU0_9BACT</name>
<dbReference type="Pfam" id="PF13365">
    <property type="entry name" value="Trypsin_2"/>
    <property type="match status" value="1"/>
</dbReference>
<dbReference type="InterPro" id="IPR036034">
    <property type="entry name" value="PDZ_sf"/>
</dbReference>
<dbReference type="PANTHER" id="PTHR22939:SF129">
    <property type="entry name" value="SERINE PROTEASE HTRA2, MITOCHONDRIAL"/>
    <property type="match status" value="1"/>
</dbReference>
<dbReference type="AlphaFoldDB" id="A0A4S4NMU0"/>
<evidence type="ECO:0000256" key="3">
    <source>
        <dbReference type="ARBA" id="ARBA00022801"/>
    </source>
</evidence>
<dbReference type="PROSITE" id="PS50106">
    <property type="entry name" value="PDZ"/>
    <property type="match status" value="1"/>
</dbReference>
<dbReference type="InterPro" id="IPR009003">
    <property type="entry name" value="Peptidase_S1_PA"/>
</dbReference>
<dbReference type="Pfam" id="PF13180">
    <property type="entry name" value="PDZ_2"/>
    <property type="match status" value="1"/>
</dbReference>
<dbReference type="OrthoDB" id="9758917at2"/>
<evidence type="ECO:0000256" key="2">
    <source>
        <dbReference type="ARBA" id="ARBA00022670"/>
    </source>
</evidence>
<sequence>MSLRTLLVFAVACFASAILGVAAGRYFVPVTSAAPPVVNPSREDLRLRTFASTTPTNFITAAERVIPAVVSVRSYMRDALVSGAGGSSVTTGSAVIISSDGLVATNNHVIEGARRVRVTLQDRREFNARVIGVDESTDLALLKINATDLPAVFFGNSDSLRVGEWVLAVGNPYSLNSTVTTGIVSAKGRSIDVLRPDDRIESFIQTDAAVNPGNSGGALVNTAGELIGINTAIITNSGRHEGYAFAIPGNLARRVLNDLRDYGEVQRAVLGVWIQGINDAQAKRLQLPTASGALITDLTPDGPAARAGLQMGDVMTAINGVAINSSPEMQEQLSRYRPGQRVRVTFIRQGRSRSKTVLLRDKSNRPGQLVSERSDDRLHLLGFELRDLNVGEWNTFPHGGVRVVSIFRDSPIAATQMNAGFVITSLNGQPVVGLDDLVRRIKQVERPLFGGIYEGYEGEYYYRPE</sequence>
<dbReference type="PRINTS" id="PR00834">
    <property type="entry name" value="PROTEASES2C"/>
</dbReference>
<feature type="domain" description="PDZ" evidence="4">
    <location>
        <begin position="263"/>
        <end position="350"/>
    </location>
</feature>
<dbReference type="Proteomes" id="UP000308528">
    <property type="component" value="Unassembled WGS sequence"/>
</dbReference>
<evidence type="ECO:0000256" key="1">
    <source>
        <dbReference type="ARBA" id="ARBA00010541"/>
    </source>
</evidence>
<dbReference type="Gene3D" id="2.40.10.10">
    <property type="entry name" value="Trypsin-like serine proteases"/>
    <property type="match status" value="2"/>
</dbReference>
<dbReference type="PANTHER" id="PTHR22939">
    <property type="entry name" value="SERINE PROTEASE FAMILY S1C HTRA-RELATED"/>
    <property type="match status" value="1"/>
</dbReference>
<dbReference type="SUPFAM" id="SSF50494">
    <property type="entry name" value="Trypsin-like serine proteases"/>
    <property type="match status" value="1"/>
</dbReference>
<keyword evidence="3" id="KW-0378">Hydrolase</keyword>
<dbReference type="SUPFAM" id="SSF50156">
    <property type="entry name" value="PDZ domain-like"/>
    <property type="match status" value="2"/>
</dbReference>
<dbReference type="GO" id="GO:0004252">
    <property type="term" value="F:serine-type endopeptidase activity"/>
    <property type="evidence" value="ECO:0007669"/>
    <property type="project" value="InterPro"/>
</dbReference>
<dbReference type="EMBL" id="SRSF01000001">
    <property type="protein sequence ID" value="THH41266.1"/>
    <property type="molecule type" value="Genomic_DNA"/>
</dbReference>
<dbReference type="Gene3D" id="2.30.42.10">
    <property type="match status" value="2"/>
</dbReference>
<dbReference type="RefSeq" id="WP_136456092.1">
    <property type="nucleotide sequence ID" value="NZ_SRSF01000001.1"/>
</dbReference>
<dbReference type="SMART" id="SM00228">
    <property type="entry name" value="PDZ"/>
    <property type="match status" value="2"/>
</dbReference>
<comment type="similarity">
    <text evidence="1">Belongs to the peptidase S1C family.</text>
</comment>
<proteinExistence type="inferred from homology"/>
<dbReference type="InterPro" id="IPR001478">
    <property type="entry name" value="PDZ"/>
</dbReference>
<comment type="caution">
    <text evidence="5">The sequence shown here is derived from an EMBL/GenBank/DDBJ whole genome shotgun (WGS) entry which is preliminary data.</text>
</comment>
<keyword evidence="6" id="KW-1185">Reference proteome</keyword>
<evidence type="ECO:0000313" key="6">
    <source>
        <dbReference type="Proteomes" id="UP000308528"/>
    </source>
</evidence>
<dbReference type="InterPro" id="IPR001940">
    <property type="entry name" value="Peptidase_S1C"/>
</dbReference>
<gene>
    <name evidence="5" type="ORF">E4021_01315</name>
</gene>